<feature type="domain" description="CCHC-type" evidence="3">
    <location>
        <begin position="203"/>
        <end position="218"/>
    </location>
</feature>
<keyword evidence="1" id="KW-0862">Zinc</keyword>
<dbReference type="Gene3D" id="4.10.60.10">
    <property type="entry name" value="Zinc finger, CCHC-type"/>
    <property type="match status" value="1"/>
</dbReference>
<name>A0ABR1Y9H5_9PEZI</name>
<dbReference type="SUPFAM" id="SSF57756">
    <property type="entry name" value="Retrovirus zinc finger-like domains"/>
    <property type="match status" value="1"/>
</dbReference>
<dbReference type="EMBL" id="JBBWRZ010000015">
    <property type="protein sequence ID" value="KAK8222752.1"/>
    <property type="molecule type" value="Genomic_DNA"/>
</dbReference>
<accession>A0ABR1Y9H5</accession>
<dbReference type="InterPro" id="IPR001878">
    <property type="entry name" value="Znf_CCHC"/>
</dbReference>
<comment type="caution">
    <text evidence="4">The sequence shown here is derived from an EMBL/GenBank/DDBJ whole genome shotgun (WGS) entry which is preliminary data.</text>
</comment>
<dbReference type="PROSITE" id="PS50158">
    <property type="entry name" value="ZF_CCHC"/>
    <property type="match status" value="1"/>
</dbReference>
<keyword evidence="1" id="KW-0863">Zinc-finger</keyword>
<evidence type="ECO:0000259" key="3">
    <source>
        <dbReference type="PROSITE" id="PS50158"/>
    </source>
</evidence>
<reference evidence="4 5" key="1">
    <citation type="submission" date="2024-04" db="EMBL/GenBank/DDBJ databases">
        <title>Phyllosticta paracitricarpa is synonymous to the EU quarantine fungus P. citricarpa based on phylogenomic analyses.</title>
        <authorList>
            <consortium name="Lawrence Berkeley National Laboratory"/>
            <person name="Van Ingen-Buijs V.A."/>
            <person name="Van Westerhoven A.C."/>
            <person name="Haridas S."/>
            <person name="Skiadas P."/>
            <person name="Martin F."/>
            <person name="Groenewald J.Z."/>
            <person name="Crous P.W."/>
            <person name="Seidl M.F."/>
        </authorList>
    </citation>
    <scope>NUCLEOTIDE SEQUENCE [LARGE SCALE GENOMIC DNA]</scope>
    <source>
        <strain evidence="4 5">CBS 123374</strain>
    </source>
</reference>
<dbReference type="SMART" id="SM00343">
    <property type="entry name" value="ZnF_C2HC"/>
    <property type="match status" value="4"/>
</dbReference>
<gene>
    <name evidence="4" type="ORF">HDK90DRAFT_515818</name>
</gene>
<feature type="region of interest" description="Disordered" evidence="2">
    <location>
        <begin position="52"/>
        <end position="75"/>
    </location>
</feature>
<dbReference type="InterPro" id="IPR036875">
    <property type="entry name" value="Znf_CCHC_sf"/>
</dbReference>
<feature type="region of interest" description="Disordered" evidence="2">
    <location>
        <begin position="1"/>
        <end position="33"/>
    </location>
</feature>
<dbReference type="Proteomes" id="UP001492380">
    <property type="component" value="Unassembled WGS sequence"/>
</dbReference>
<evidence type="ECO:0000313" key="5">
    <source>
        <dbReference type="Proteomes" id="UP001492380"/>
    </source>
</evidence>
<organism evidence="4 5">
    <name type="scientific">Phyllosticta capitalensis</name>
    <dbReference type="NCBI Taxonomy" id="121624"/>
    <lineage>
        <taxon>Eukaryota</taxon>
        <taxon>Fungi</taxon>
        <taxon>Dikarya</taxon>
        <taxon>Ascomycota</taxon>
        <taxon>Pezizomycotina</taxon>
        <taxon>Dothideomycetes</taxon>
        <taxon>Dothideomycetes incertae sedis</taxon>
        <taxon>Botryosphaeriales</taxon>
        <taxon>Phyllostictaceae</taxon>
        <taxon>Phyllosticta</taxon>
    </lineage>
</organism>
<keyword evidence="5" id="KW-1185">Reference proteome</keyword>
<sequence>MSSAATARSWATSPATAQRRSSPLKSHDAPAHGAQAFERLKAIGIEKMLHQSILPRQPPGPALPKRKVRHSDEDDGRVLQLQRSWADYVSWAMPSRSCLDAPKCTSVLPFRYSAIWGRDGSRKAMGHFARDYPEEKQMTGECFNYGEVGYNKAGGVLSLFPSEQMGHFARDCPEEKQMTGKCFNCGEVCKADCTNPRVFRGECRHCKQEGHPAAECPDKPAALCRNCKQEGHDVLSENICTISPKNKGKILVHEVFSAECEFILIRDMRGCYLELYCCDRCGNSQNPSIPKSVVEKPARLDVQKPKLDVHGNVAKPSPSGHTVQPTAQDYAVKPIAKPEGKENTASLAARADRSLSKMVALEFDEEQAAWESHLPKCLIGYVGVHITTSTDCPGARLDVQKPKLDAHANVAKPSPFGNAVKPTAQDYAVERVAKPEGKESTASNSLTLYLECLNSLAFQLAELQKMCDDNMNVHIDLRGRGSDVLAKSRSH</sequence>
<proteinExistence type="predicted"/>
<protein>
    <recommendedName>
        <fullName evidence="3">CCHC-type domain-containing protein</fullName>
    </recommendedName>
</protein>
<evidence type="ECO:0000256" key="1">
    <source>
        <dbReference type="PROSITE-ProRule" id="PRU00047"/>
    </source>
</evidence>
<keyword evidence="1" id="KW-0479">Metal-binding</keyword>
<evidence type="ECO:0000313" key="4">
    <source>
        <dbReference type="EMBL" id="KAK8222752.1"/>
    </source>
</evidence>
<evidence type="ECO:0000256" key="2">
    <source>
        <dbReference type="SAM" id="MobiDB-lite"/>
    </source>
</evidence>
<feature type="compositionally biased region" description="Low complexity" evidence="2">
    <location>
        <begin position="1"/>
        <end position="17"/>
    </location>
</feature>